<reference evidence="8" key="1">
    <citation type="submission" date="2021-01" db="EMBL/GenBank/DDBJ databases">
        <authorList>
            <person name="Li R."/>
            <person name="Bekaert M."/>
        </authorList>
    </citation>
    <scope>NUCLEOTIDE SEQUENCE</scope>
    <source>
        <strain evidence="8">Farmed</strain>
    </source>
</reference>
<keyword evidence="3 5" id="KW-0863">Zinc-finger</keyword>
<feature type="region of interest" description="Disordered" evidence="6">
    <location>
        <begin position="215"/>
        <end position="277"/>
    </location>
</feature>
<dbReference type="EMBL" id="CAHIKZ030001477">
    <property type="protein sequence ID" value="CAE1265432.1"/>
    <property type="molecule type" value="Genomic_DNA"/>
</dbReference>
<dbReference type="GO" id="GO:0008270">
    <property type="term" value="F:zinc ion binding"/>
    <property type="evidence" value="ECO:0007669"/>
    <property type="project" value="UniProtKB-KW"/>
</dbReference>
<dbReference type="GO" id="GO:0005634">
    <property type="term" value="C:nucleus"/>
    <property type="evidence" value="ECO:0007669"/>
    <property type="project" value="TreeGrafter"/>
</dbReference>
<feature type="compositionally biased region" description="Polar residues" evidence="6">
    <location>
        <begin position="475"/>
        <end position="498"/>
    </location>
</feature>
<feature type="region of interest" description="Disordered" evidence="6">
    <location>
        <begin position="451"/>
        <end position="514"/>
    </location>
</feature>
<name>A0A812CJ65_ACAPH</name>
<organism evidence="8 9">
    <name type="scientific">Acanthosepion pharaonis</name>
    <name type="common">Pharaoh cuttlefish</name>
    <name type="synonym">Sepia pharaonis</name>
    <dbReference type="NCBI Taxonomy" id="158019"/>
    <lineage>
        <taxon>Eukaryota</taxon>
        <taxon>Metazoa</taxon>
        <taxon>Spiralia</taxon>
        <taxon>Lophotrochozoa</taxon>
        <taxon>Mollusca</taxon>
        <taxon>Cephalopoda</taxon>
        <taxon>Coleoidea</taxon>
        <taxon>Decapodiformes</taxon>
        <taxon>Sepiida</taxon>
        <taxon>Sepiina</taxon>
        <taxon>Sepiidae</taxon>
        <taxon>Acanthosepion</taxon>
    </lineage>
</organism>
<dbReference type="PANTHER" id="PTHR24403:SF67">
    <property type="entry name" value="FI01116P-RELATED"/>
    <property type="match status" value="1"/>
</dbReference>
<evidence type="ECO:0000313" key="8">
    <source>
        <dbReference type="EMBL" id="CAE1265432.1"/>
    </source>
</evidence>
<sequence length="1361" mass="150404">MADCDTDNYDNQTDHLPPTKVEIREDEGKKEVNDEESPQNTTQTTLDKGWSPLSEISESSLDQEIGLDNQDPVGSSASPQIAECDSAQSSHVTPDTDAALKLTTANSCGKIATPDSNHKNVESSTSPETSICAVSSTVDDDDEKDCRTVSSSFTASKSAPGRNQNFDNIFENASFTGSSLLASELLKQPKDNCHLHINRKRSNSHIVKTLLGFPGTCSNLESQKPTAEENDGEEQAKKMKLSEFETANPELEGDAEEKNEGDKSQDSDQTDFVDSVSIKKTNNELVTKCQNGKMNKDDSLETRDDITNPSLLEAADRLKMSHTGSTPKTNKSFNCPDADVKDKPKETESVFVVSEKKEDLCKVSVVNWSKSVSQPCANSDLVQAQPVTSTVSQSTIDTIHRRESPIRLKYMSKLSTDSSNSVCENENVESVSSIQPVRSFPFVAIPESQPDKLVDKDANNDICSSEEPESKDSRSMSVDQDPLSSSVKDSAQINTSSEVGHKDASETHPNLSTSVSLSSSSNLISSSSYSSSSSLPVTTTTSKSLSTPPVDSSCVTSSCKTNISKIVLKYANGQFDCQLCTFSGGQVSFEDHLFKHIEDQALRCDDCSANIYSISAWHQHLLERHEGERVLPTNVCKIIEQVKTVGSQTYNLKPFLHLATNDKPPSSAGRTLSLDLDGQVSSPNLKERAKHPESAESELCSQTVPGFLEFTFVNKEYFCLKCAKRSKDKEIFRFHIWTHTHSPESTYCCCTTLTRESCEVVANIIQLISNMNQSLITNLTSDDNFSNEKVVICRVRKSDLKLETVFQKASELKTLSLSTLIHGNRDVTTEPSSPIKLSGQQAVTEFPKSLVISAKDSETPKIAAVLKETVIVENPQRAGTDYLTVGSVVNKGCEKLNNVNSLVNSRSTEAKGLDIRAPMTKSESKSFEPEIKKFKLEPDLGRIKIKREPGEDLLLADINQKILNIKKEVKEFASLTDMLCDMSSSNKIATPFKTEHGPSDEDKVLDLKVCPSFSLSTDEESKKAQSSNSSSHFSFGNNKGTEPSKTQKTNFENFGSSVRSLMNSEGGSRNFEQEKRGAFYKCGFNGCQFACMNSIEFRSHLENAHKYMSVYPCAHCGHTATGEDSLLRHMQSHTVSKVFLLYKCAFHGCRFGTNLLHEFREHNEILHQHETSFRCLNCSVVFYDISDLVSHLKNNLLKFIQCPHCSVKDRNRQAVLTHISEAHPGKPKQIVVTSQVVCREKPGESANSSSIISEHPTRPCDQAKNSFLPKDDIEYIETKLKPNDIPPALKLSLERHEMANSSSPNNKNKFLPLSKEQLQHFKEITDLYLHSLPVLFLQKPVANLCKVSHLVAAHDAETQKM</sequence>
<feature type="compositionally biased region" description="Low complexity" evidence="6">
    <location>
        <begin position="1024"/>
        <end position="1039"/>
    </location>
</feature>
<comment type="caution">
    <text evidence="8">The sequence shown here is derived from an EMBL/GenBank/DDBJ whole genome shotgun (WGS) entry which is preliminary data.</text>
</comment>
<dbReference type="PROSITE" id="PS50157">
    <property type="entry name" value="ZINC_FINGER_C2H2_2"/>
    <property type="match status" value="1"/>
</dbReference>
<feature type="region of interest" description="Disordered" evidence="6">
    <location>
        <begin position="1019"/>
        <end position="1051"/>
    </location>
</feature>
<dbReference type="Proteomes" id="UP000597762">
    <property type="component" value="Unassembled WGS sequence"/>
</dbReference>
<feature type="compositionally biased region" description="Polar residues" evidence="6">
    <location>
        <begin position="322"/>
        <end position="333"/>
    </location>
</feature>
<protein>
    <recommendedName>
        <fullName evidence="7">C2H2-type domain-containing protein</fullName>
    </recommendedName>
</protein>
<evidence type="ECO:0000256" key="4">
    <source>
        <dbReference type="ARBA" id="ARBA00022833"/>
    </source>
</evidence>
<dbReference type="SMART" id="SM00355">
    <property type="entry name" value="ZnF_C2H2"/>
    <property type="match status" value="8"/>
</dbReference>
<proteinExistence type="predicted"/>
<evidence type="ECO:0000256" key="2">
    <source>
        <dbReference type="ARBA" id="ARBA00022737"/>
    </source>
</evidence>
<feature type="compositionally biased region" description="Polar residues" evidence="6">
    <location>
        <begin position="1040"/>
        <end position="1051"/>
    </location>
</feature>
<evidence type="ECO:0000256" key="6">
    <source>
        <dbReference type="SAM" id="MobiDB-lite"/>
    </source>
</evidence>
<feature type="region of interest" description="Disordered" evidence="6">
    <location>
        <begin position="661"/>
        <end position="693"/>
    </location>
</feature>
<feature type="compositionally biased region" description="Polar residues" evidence="6">
    <location>
        <begin position="216"/>
        <end position="225"/>
    </location>
</feature>
<keyword evidence="2" id="KW-0677">Repeat</keyword>
<feature type="region of interest" description="Disordered" evidence="6">
    <location>
        <begin position="526"/>
        <end position="548"/>
    </location>
</feature>
<dbReference type="OrthoDB" id="6117776at2759"/>
<feature type="domain" description="C2H2-type" evidence="7">
    <location>
        <begin position="1111"/>
        <end position="1138"/>
    </location>
</feature>
<evidence type="ECO:0000256" key="1">
    <source>
        <dbReference type="ARBA" id="ARBA00022723"/>
    </source>
</evidence>
<evidence type="ECO:0000313" key="9">
    <source>
        <dbReference type="Proteomes" id="UP000597762"/>
    </source>
</evidence>
<dbReference type="GO" id="GO:0045944">
    <property type="term" value="P:positive regulation of transcription by RNA polymerase II"/>
    <property type="evidence" value="ECO:0007669"/>
    <property type="project" value="TreeGrafter"/>
</dbReference>
<feature type="region of interest" description="Disordered" evidence="6">
    <location>
        <begin position="321"/>
        <end position="341"/>
    </location>
</feature>
<feature type="compositionally biased region" description="Basic and acidic residues" evidence="6">
    <location>
        <begin position="234"/>
        <end position="243"/>
    </location>
</feature>
<dbReference type="InterPro" id="IPR050688">
    <property type="entry name" value="Zinc_finger/UBP_domain"/>
</dbReference>
<keyword evidence="1" id="KW-0479">Metal-binding</keyword>
<keyword evidence="9" id="KW-1185">Reference proteome</keyword>
<dbReference type="InterPro" id="IPR013087">
    <property type="entry name" value="Znf_C2H2_type"/>
</dbReference>
<feature type="compositionally biased region" description="Basic and acidic residues" evidence="6">
    <location>
        <begin position="256"/>
        <end position="266"/>
    </location>
</feature>
<accession>A0A812CJ65</accession>
<evidence type="ECO:0000259" key="7">
    <source>
        <dbReference type="PROSITE" id="PS50157"/>
    </source>
</evidence>
<feature type="compositionally biased region" description="Basic and acidic residues" evidence="6">
    <location>
        <begin position="21"/>
        <end position="32"/>
    </location>
</feature>
<keyword evidence="4" id="KW-0862">Zinc</keyword>
<evidence type="ECO:0000256" key="5">
    <source>
        <dbReference type="PROSITE-ProRule" id="PRU00042"/>
    </source>
</evidence>
<dbReference type="PROSITE" id="PS00028">
    <property type="entry name" value="ZINC_FINGER_C2H2_1"/>
    <property type="match status" value="1"/>
</dbReference>
<dbReference type="Gene3D" id="3.30.160.60">
    <property type="entry name" value="Classic Zinc Finger"/>
    <property type="match status" value="1"/>
</dbReference>
<dbReference type="PANTHER" id="PTHR24403">
    <property type="entry name" value="ZINC FINGER PROTEIN"/>
    <property type="match status" value="1"/>
</dbReference>
<evidence type="ECO:0000256" key="3">
    <source>
        <dbReference type="ARBA" id="ARBA00022771"/>
    </source>
</evidence>
<feature type="region of interest" description="Disordered" evidence="6">
    <location>
        <begin position="1"/>
        <end position="93"/>
    </location>
</feature>
<feature type="compositionally biased region" description="Low complexity" evidence="6">
    <location>
        <begin position="526"/>
        <end position="547"/>
    </location>
</feature>
<gene>
    <name evidence="8" type="ORF">SPHA_34662</name>
</gene>